<protein>
    <submittedName>
        <fullName evidence="1">Uncharacterized protein</fullName>
    </submittedName>
</protein>
<evidence type="ECO:0000313" key="1">
    <source>
        <dbReference type="EnsemblPlants" id="MELO3C032089.2.1"/>
    </source>
</evidence>
<dbReference type="Gramene" id="MELO3C032089.2.1">
    <property type="protein sequence ID" value="MELO3C032089.2.1"/>
    <property type="gene ID" value="MELO3C032089.2"/>
</dbReference>
<sequence>MVKEAFLFNLSLNSHSEQRMEKRMEEGTLLQMVKGSKTRPFTSLLCRFLVQGGVGFFYRHTLGEKLTAHATHPSLPMLYICPCLQMSA</sequence>
<dbReference type="AlphaFoldDB" id="A0A9I9ED24"/>
<name>A0A9I9ED24_CUCME</name>
<proteinExistence type="predicted"/>
<reference evidence="1" key="1">
    <citation type="submission" date="2023-03" db="UniProtKB">
        <authorList>
            <consortium name="EnsemblPlants"/>
        </authorList>
    </citation>
    <scope>IDENTIFICATION</scope>
</reference>
<organism evidence="1">
    <name type="scientific">Cucumis melo</name>
    <name type="common">Muskmelon</name>
    <dbReference type="NCBI Taxonomy" id="3656"/>
    <lineage>
        <taxon>Eukaryota</taxon>
        <taxon>Viridiplantae</taxon>
        <taxon>Streptophyta</taxon>
        <taxon>Embryophyta</taxon>
        <taxon>Tracheophyta</taxon>
        <taxon>Spermatophyta</taxon>
        <taxon>Magnoliopsida</taxon>
        <taxon>eudicotyledons</taxon>
        <taxon>Gunneridae</taxon>
        <taxon>Pentapetalae</taxon>
        <taxon>rosids</taxon>
        <taxon>fabids</taxon>
        <taxon>Cucurbitales</taxon>
        <taxon>Cucurbitaceae</taxon>
        <taxon>Benincaseae</taxon>
        <taxon>Cucumis</taxon>
    </lineage>
</organism>
<accession>A0A9I9ED24</accession>
<dbReference type="EnsemblPlants" id="MELO3C032089.2.1">
    <property type="protein sequence ID" value="MELO3C032089.2.1"/>
    <property type="gene ID" value="MELO3C032089.2"/>
</dbReference>